<evidence type="ECO:0000256" key="3">
    <source>
        <dbReference type="SAM" id="MobiDB-lite"/>
    </source>
</evidence>
<feature type="transmembrane region" description="Helical" evidence="4">
    <location>
        <begin position="375"/>
        <end position="394"/>
    </location>
</feature>
<comment type="similarity">
    <text evidence="1">Belongs to the GerABKA family.</text>
</comment>
<gene>
    <name evidence="5" type="ORF">ACFQ4B_26615</name>
</gene>
<sequence>MIAIERLIESLGNPSDLELQHLYQPDGIEPAGTLLFLSTITNRIEMERLLFIPLQSLVNKENLHPKELVKHPSFRQYSSMGQWIPSDVQSIGAKLFAGHCILLLEGTKEALAIDVADWQHRSITPPETESSLIGPRDAFIENLSVNIALIRARIRHPNLIVRSFTVGHAASNNVTMFYLKGIADPEIVNSLESRLRSIHIDSLLDTTQLSHLIVEKRKWWSPFPLMQSTERPDKTVSALLEGRIAILMNTSPTAIILPVTLTALYQTADDYYFPFLSGTFLRFIRLVGMFMTLFLPALYISITTVNQDILRIQFMLAIAASREGVPYPAYIEVCIMVFLLELINEASVRLPRVIGGTATIVGGLIIGTAAAQAHLISNIMIVITAATAIGSFTTPNYMVGVALRMCSYLLIALSIPLGLYGMTIGTALIFMALCHLKSFEVPYLAPFNTFFYKDLLRDAMTRAPIGMSAFRPRTYHTNPAKSRRISRKEGEELL</sequence>
<dbReference type="EMBL" id="JBHTLU010000036">
    <property type="protein sequence ID" value="MFD1223700.1"/>
    <property type="molecule type" value="Genomic_DNA"/>
</dbReference>
<evidence type="ECO:0000256" key="1">
    <source>
        <dbReference type="ARBA" id="ARBA00005278"/>
    </source>
</evidence>
<name>A0ABW3USE1_9BACL</name>
<feature type="transmembrane region" description="Helical" evidence="4">
    <location>
        <begin position="406"/>
        <end position="433"/>
    </location>
</feature>
<evidence type="ECO:0000313" key="6">
    <source>
        <dbReference type="Proteomes" id="UP001597180"/>
    </source>
</evidence>
<dbReference type="Proteomes" id="UP001597180">
    <property type="component" value="Unassembled WGS sequence"/>
</dbReference>
<organism evidence="5 6">
    <name type="scientific">Paenibacillus vulneris</name>
    <dbReference type="NCBI Taxonomy" id="1133364"/>
    <lineage>
        <taxon>Bacteria</taxon>
        <taxon>Bacillati</taxon>
        <taxon>Bacillota</taxon>
        <taxon>Bacilli</taxon>
        <taxon>Bacillales</taxon>
        <taxon>Paenibacillaceae</taxon>
        <taxon>Paenibacillus</taxon>
    </lineage>
</organism>
<dbReference type="PANTHER" id="PTHR22550:SF5">
    <property type="entry name" value="LEUCINE ZIPPER PROTEIN 4"/>
    <property type="match status" value="1"/>
</dbReference>
<dbReference type="Pfam" id="PF03323">
    <property type="entry name" value="GerA"/>
    <property type="match status" value="1"/>
</dbReference>
<dbReference type="RefSeq" id="WP_345587868.1">
    <property type="nucleotide sequence ID" value="NZ_BAABJG010000014.1"/>
</dbReference>
<evidence type="ECO:0000256" key="4">
    <source>
        <dbReference type="SAM" id="Phobius"/>
    </source>
</evidence>
<protein>
    <submittedName>
        <fullName evidence="5">Spore germination protein</fullName>
    </submittedName>
</protein>
<evidence type="ECO:0000256" key="2">
    <source>
        <dbReference type="ARBA" id="ARBA00023136"/>
    </source>
</evidence>
<dbReference type="InterPro" id="IPR004995">
    <property type="entry name" value="Spore_Ger"/>
</dbReference>
<comment type="caution">
    <text evidence="5">The sequence shown here is derived from an EMBL/GenBank/DDBJ whole genome shotgun (WGS) entry which is preliminary data.</text>
</comment>
<evidence type="ECO:0000313" key="5">
    <source>
        <dbReference type="EMBL" id="MFD1223700.1"/>
    </source>
</evidence>
<proteinExistence type="inferred from homology"/>
<feature type="transmembrane region" description="Helical" evidence="4">
    <location>
        <begin position="350"/>
        <end position="369"/>
    </location>
</feature>
<feature type="transmembrane region" description="Helical" evidence="4">
    <location>
        <begin position="283"/>
        <end position="305"/>
    </location>
</feature>
<dbReference type="PIRSF" id="PIRSF005690">
    <property type="entry name" value="GerBA"/>
    <property type="match status" value="1"/>
</dbReference>
<dbReference type="InterPro" id="IPR050768">
    <property type="entry name" value="UPF0353/GerABKA_families"/>
</dbReference>
<keyword evidence="4" id="KW-1133">Transmembrane helix</keyword>
<keyword evidence="2 4" id="KW-0472">Membrane</keyword>
<keyword evidence="4" id="KW-0812">Transmembrane</keyword>
<reference evidence="6" key="1">
    <citation type="journal article" date="2019" name="Int. J. Syst. Evol. Microbiol.">
        <title>The Global Catalogue of Microorganisms (GCM) 10K type strain sequencing project: providing services to taxonomists for standard genome sequencing and annotation.</title>
        <authorList>
            <consortium name="The Broad Institute Genomics Platform"/>
            <consortium name="The Broad Institute Genome Sequencing Center for Infectious Disease"/>
            <person name="Wu L."/>
            <person name="Ma J."/>
        </authorList>
    </citation>
    <scope>NUCLEOTIDE SEQUENCE [LARGE SCALE GENOMIC DNA]</scope>
    <source>
        <strain evidence="6">CCUG 53270</strain>
    </source>
</reference>
<dbReference type="PANTHER" id="PTHR22550">
    <property type="entry name" value="SPORE GERMINATION PROTEIN"/>
    <property type="match status" value="1"/>
</dbReference>
<keyword evidence="6" id="KW-1185">Reference proteome</keyword>
<feature type="region of interest" description="Disordered" evidence="3">
    <location>
        <begin position="474"/>
        <end position="494"/>
    </location>
</feature>
<accession>A0ABW3USE1</accession>